<proteinExistence type="predicted"/>
<accession>A0A7I7LD55</accession>
<keyword evidence="3" id="KW-1185">Reference proteome</keyword>
<feature type="region of interest" description="Disordered" evidence="1">
    <location>
        <begin position="1"/>
        <end position="35"/>
    </location>
</feature>
<name>A0A7I7LD55_9MYCO</name>
<dbReference type="AlphaFoldDB" id="A0A7I7LD55"/>
<protein>
    <submittedName>
        <fullName evidence="2">Uncharacterized protein</fullName>
    </submittedName>
</protein>
<dbReference type="Proteomes" id="UP000467164">
    <property type="component" value="Chromosome"/>
</dbReference>
<evidence type="ECO:0000256" key="1">
    <source>
        <dbReference type="SAM" id="MobiDB-lite"/>
    </source>
</evidence>
<evidence type="ECO:0000313" key="2">
    <source>
        <dbReference type="EMBL" id="BBX57359.1"/>
    </source>
</evidence>
<organism evidence="2 3">
    <name type="scientific">Mycobacterium shottsii</name>
    <dbReference type="NCBI Taxonomy" id="133549"/>
    <lineage>
        <taxon>Bacteria</taxon>
        <taxon>Bacillati</taxon>
        <taxon>Actinomycetota</taxon>
        <taxon>Actinomycetes</taxon>
        <taxon>Mycobacteriales</taxon>
        <taxon>Mycobacteriaceae</taxon>
        <taxon>Mycobacterium</taxon>
        <taxon>Mycobacterium ulcerans group</taxon>
    </lineage>
</organism>
<dbReference type="KEGG" id="msho:MSHO_27040"/>
<gene>
    <name evidence="2" type="ORF">MSHO_27040</name>
</gene>
<reference evidence="2 3" key="1">
    <citation type="journal article" date="2019" name="Emerg. Microbes Infect.">
        <title>Comprehensive subspecies identification of 175 nontuberculous mycobacteria species based on 7547 genomic profiles.</title>
        <authorList>
            <person name="Matsumoto Y."/>
            <person name="Kinjo T."/>
            <person name="Motooka D."/>
            <person name="Nabeya D."/>
            <person name="Jung N."/>
            <person name="Uechi K."/>
            <person name="Horii T."/>
            <person name="Iida T."/>
            <person name="Fujita J."/>
            <person name="Nakamura S."/>
        </authorList>
    </citation>
    <scope>NUCLEOTIDE SEQUENCE [LARGE SCALE GENOMIC DNA]</scope>
    <source>
        <strain evidence="2 3">JCM 12657</strain>
    </source>
</reference>
<evidence type="ECO:0000313" key="3">
    <source>
        <dbReference type="Proteomes" id="UP000467164"/>
    </source>
</evidence>
<dbReference type="EMBL" id="AP022572">
    <property type="protein sequence ID" value="BBX57359.1"/>
    <property type="molecule type" value="Genomic_DNA"/>
</dbReference>
<sequence>MGILANQKRMGLLPQDLELSPMNPHGEPDVTGPDGGAWPAFDFVRPWDSLTDDERRLFARMAEVYAGFVS</sequence>